<evidence type="ECO:0000256" key="2">
    <source>
        <dbReference type="ARBA" id="ARBA00022723"/>
    </source>
</evidence>
<dbReference type="EMBL" id="OANS01000004">
    <property type="protein sequence ID" value="SNX29369.1"/>
    <property type="molecule type" value="Genomic_DNA"/>
</dbReference>
<name>A0A240E1Q6_9BURK</name>
<dbReference type="Proteomes" id="UP000218069">
    <property type="component" value="Unassembled WGS sequence"/>
</dbReference>
<reference evidence="7" key="1">
    <citation type="submission" date="2017-08" db="EMBL/GenBank/DDBJ databases">
        <authorList>
            <person name="Varghese N."/>
            <person name="Submissions S."/>
        </authorList>
    </citation>
    <scope>NUCLEOTIDE SEQUENCE [LARGE SCALE GENOMIC DNA]</scope>
    <source>
        <strain evidence="7">AP-Melu-1000-B4</strain>
    </source>
</reference>
<dbReference type="Gene3D" id="1.10.760.10">
    <property type="entry name" value="Cytochrome c-like domain"/>
    <property type="match status" value="1"/>
</dbReference>
<proteinExistence type="predicted"/>
<dbReference type="PROSITE" id="PS51007">
    <property type="entry name" value="CYTC"/>
    <property type="match status" value="1"/>
</dbReference>
<organism evidence="6 7">
    <name type="scientific">Polynucleobacter meluiroseus</name>
    <dbReference type="NCBI Taxonomy" id="1938814"/>
    <lineage>
        <taxon>Bacteria</taxon>
        <taxon>Pseudomonadati</taxon>
        <taxon>Pseudomonadota</taxon>
        <taxon>Betaproteobacteria</taxon>
        <taxon>Burkholderiales</taxon>
        <taxon>Burkholderiaceae</taxon>
        <taxon>Polynucleobacter</taxon>
    </lineage>
</organism>
<dbReference type="GO" id="GO:0009055">
    <property type="term" value="F:electron transfer activity"/>
    <property type="evidence" value="ECO:0007669"/>
    <property type="project" value="InterPro"/>
</dbReference>
<evidence type="ECO:0000256" key="3">
    <source>
        <dbReference type="ARBA" id="ARBA00023004"/>
    </source>
</evidence>
<dbReference type="InterPro" id="IPR030999">
    <property type="entry name" value="Thiosulf_SoxX"/>
</dbReference>
<keyword evidence="7" id="KW-1185">Reference proteome</keyword>
<keyword evidence="3 4" id="KW-0408">Iron</keyword>
<dbReference type="GO" id="GO:0020037">
    <property type="term" value="F:heme binding"/>
    <property type="evidence" value="ECO:0007669"/>
    <property type="project" value="InterPro"/>
</dbReference>
<evidence type="ECO:0000313" key="7">
    <source>
        <dbReference type="Proteomes" id="UP000218069"/>
    </source>
</evidence>
<keyword evidence="2 4" id="KW-0479">Metal-binding</keyword>
<dbReference type="InterPro" id="IPR036909">
    <property type="entry name" value="Cyt_c-like_dom_sf"/>
</dbReference>
<sequence length="162" mass="17112">MVLMRLGSGLAAVLLAILLVHVSAVSAQTVVGDSIAESLSHSAGDPLRGRAIIVNRQQGLCLLCHNGPFPEERFQGNLAPELGVSVGSLSAGQLRARLVDPKHFHPDTIMPSFYRTEGLTRVAAKFSGKPILSAQEIEDVIAFLLTMNQTNSSAAVITTTAP</sequence>
<evidence type="ECO:0000256" key="1">
    <source>
        <dbReference type="ARBA" id="ARBA00022617"/>
    </source>
</evidence>
<evidence type="ECO:0000313" key="6">
    <source>
        <dbReference type="EMBL" id="SNX29369.1"/>
    </source>
</evidence>
<keyword evidence="1 4" id="KW-0349">Heme</keyword>
<gene>
    <name evidence="6" type="ORF">SAMN06295945_1741</name>
</gene>
<dbReference type="SUPFAM" id="SSF46626">
    <property type="entry name" value="Cytochrome c"/>
    <property type="match status" value="1"/>
</dbReference>
<dbReference type="InterPro" id="IPR009056">
    <property type="entry name" value="Cyt_c-like_dom"/>
</dbReference>
<accession>A0A240E1Q6</accession>
<feature type="domain" description="Cytochrome c" evidence="5">
    <location>
        <begin position="44"/>
        <end position="148"/>
    </location>
</feature>
<dbReference type="NCBIfam" id="TIGR04485">
    <property type="entry name" value="thiosulf_SoxX"/>
    <property type="match status" value="1"/>
</dbReference>
<dbReference type="AlphaFoldDB" id="A0A240E1Q6"/>
<dbReference type="RefSeq" id="WP_243391964.1">
    <property type="nucleotide sequence ID" value="NZ_OANS01000004.1"/>
</dbReference>
<evidence type="ECO:0000259" key="5">
    <source>
        <dbReference type="PROSITE" id="PS51007"/>
    </source>
</evidence>
<dbReference type="GO" id="GO:0046872">
    <property type="term" value="F:metal ion binding"/>
    <property type="evidence" value="ECO:0007669"/>
    <property type="project" value="UniProtKB-KW"/>
</dbReference>
<protein>
    <submittedName>
        <fullName evidence="6">Sulfur-oxidizing protein SoxX</fullName>
    </submittedName>
</protein>
<evidence type="ECO:0000256" key="4">
    <source>
        <dbReference type="PROSITE-ProRule" id="PRU00433"/>
    </source>
</evidence>